<dbReference type="Proteomes" id="UP000664132">
    <property type="component" value="Unassembled WGS sequence"/>
</dbReference>
<proteinExistence type="predicted"/>
<dbReference type="InterPro" id="IPR016024">
    <property type="entry name" value="ARM-type_fold"/>
</dbReference>
<feature type="coiled-coil region" evidence="1">
    <location>
        <begin position="121"/>
        <end position="151"/>
    </location>
</feature>
<dbReference type="OrthoDB" id="3517218at2759"/>
<dbReference type="SUPFAM" id="SSF48371">
    <property type="entry name" value="ARM repeat"/>
    <property type="match status" value="1"/>
</dbReference>
<dbReference type="EMBL" id="JAFJYH010000009">
    <property type="protein sequence ID" value="KAG4425557.1"/>
    <property type="molecule type" value="Genomic_DNA"/>
</dbReference>
<evidence type="ECO:0000256" key="1">
    <source>
        <dbReference type="SAM" id="Coils"/>
    </source>
</evidence>
<dbReference type="InterPro" id="IPR011989">
    <property type="entry name" value="ARM-like"/>
</dbReference>
<evidence type="ECO:0000313" key="4">
    <source>
        <dbReference type="Proteomes" id="UP000664132"/>
    </source>
</evidence>
<name>A0A8H8BVM5_9HELO</name>
<sequence>MDVQTEARSLLEEFDQLTNSQRVARMVKLGAKSIQDENTEALLGHLASKTPYEQLLCLEACHGSRDLNFAKQVASSSPSKHLKKRAINLIVLYGSDEDLLWALEVVPPYLQVATLHRLRDARGSRKRLAVIEKYLERLEDEEENLKQFQNLFSLGSVELVERVLPKILDQFSNQQWLDLAKYHPGIAHRVLNEMIERSEEADNRVINRVNSILNQWLSHDYTVNNAVEVFRLALSKINIGQLPITALMEKCPIKAVNIILGSDQTLIKDTIEELHWRSLRNLPMSSFKPLFERYPGIVEKYEFRLFRPKQRLLVYQKYREGWRNTDGTLDDDIVERLPTQERIAEARRNVKLRTFETKPAEKIGYIALLPWDEAIELQTPFIGSGDAQIRSSAIMIQIQAAKYDESHIEDALKFVLARKNEQDPVKTRMLEDLCEIPPGRWKERHLKIIDEIISSFLMSTDISIETLHGIMIILARILSVHPQWAATHMGKLMRERDHVTFRLKLFGPCPTKEIMGHIQKELSPFLAQLLRKKDVPWIVNLEYLFHQYVIHWPEYLDTCEQTLLLPEVDAYILTRLLDILRKYRPGSWSRILPSVIYNNSSIASESNVALHVHRRQQSLLDAYLKADEEEPRERRNALKDLRGGFWWWTPSRQAAFAQILLKDIDSADVSVGDKVKYVQQLSQLTFVDPQPLFELANSEESAIQEAALRSLGHLDGTQGLPVLIEALSDERARIAIYSLRNQLRMMSRPKIFALLSSIPQAKVTVSKETTRLIGELGTDQAYQYLLEKERADLHADVRVALYRALWTHLHRDETWKIFNRAAENLDSKIAKAVCSIPEDGLNPQQKQQLLQVLLRLLSHESPEVRIAVLERCDAKPVEDRENFLAPRLFEFVFSEFDDECQSAAKAIFETYAKTNVEQIGEVYRKLLSDRKTLKRVHNAYMDIVSPFPGRKYLRPVTHLLLSIFKTDRLSVSRRVNLMFTGLPWEELRPYIFEIVPDLHADALYAAEIFIEKNGTGWKEPHDDLLKVELSMAGSKDERARRLALSFLIGGVDESSGWTDEERYRLDGYRNDTSILIAEAAWEFTIPENVGEESNGDEDVDFEESDEEGEDEGEDTVMEGAD</sequence>
<evidence type="ECO:0008006" key="5">
    <source>
        <dbReference type="Google" id="ProtNLM"/>
    </source>
</evidence>
<keyword evidence="1" id="KW-0175">Coiled coil</keyword>
<dbReference type="AlphaFoldDB" id="A0A8H8BVM5"/>
<organism evidence="3 4">
    <name type="scientific">Cadophora malorum</name>
    <dbReference type="NCBI Taxonomy" id="108018"/>
    <lineage>
        <taxon>Eukaryota</taxon>
        <taxon>Fungi</taxon>
        <taxon>Dikarya</taxon>
        <taxon>Ascomycota</taxon>
        <taxon>Pezizomycotina</taxon>
        <taxon>Leotiomycetes</taxon>
        <taxon>Helotiales</taxon>
        <taxon>Ploettnerulaceae</taxon>
        <taxon>Cadophora</taxon>
    </lineage>
</organism>
<feature type="compositionally biased region" description="Acidic residues" evidence="2">
    <location>
        <begin position="1089"/>
        <end position="1121"/>
    </location>
</feature>
<reference evidence="3" key="1">
    <citation type="submission" date="2021-02" db="EMBL/GenBank/DDBJ databases">
        <title>Genome sequence Cadophora malorum strain M34.</title>
        <authorList>
            <person name="Stefanovic E."/>
            <person name="Vu D."/>
            <person name="Scully C."/>
            <person name="Dijksterhuis J."/>
            <person name="Roader J."/>
            <person name="Houbraken J."/>
        </authorList>
    </citation>
    <scope>NUCLEOTIDE SEQUENCE</scope>
    <source>
        <strain evidence="3">M34</strain>
    </source>
</reference>
<comment type="caution">
    <text evidence="3">The sequence shown here is derived from an EMBL/GenBank/DDBJ whole genome shotgun (WGS) entry which is preliminary data.</text>
</comment>
<dbReference type="Gene3D" id="1.25.10.10">
    <property type="entry name" value="Leucine-rich Repeat Variant"/>
    <property type="match status" value="1"/>
</dbReference>
<feature type="region of interest" description="Disordered" evidence="2">
    <location>
        <begin position="1085"/>
        <end position="1121"/>
    </location>
</feature>
<protein>
    <recommendedName>
        <fullName evidence="5">ARM repeat-containing protein</fullName>
    </recommendedName>
</protein>
<gene>
    <name evidence="3" type="ORF">IFR04_001254</name>
</gene>
<keyword evidence="4" id="KW-1185">Reference proteome</keyword>
<evidence type="ECO:0000256" key="2">
    <source>
        <dbReference type="SAM" id="MobiDB-lite"/>
    </source>
</evidence>
<evidence type="ECO:0000313" key="3">
    <source>
        <dbReference type="EMBL" id="KAG4425557.1"/>
    </source>
</evidence>
<accession>A0A8H8BVM5</accession>